<dbReference type="AlphaFoldDB" id="A0AAD1XFY6"/>
<gene>
    <name evidence="1" type="ORF">ECRASSUSDP1_LOCUS11549</name>
</gene>
<sequence length="290" mass="34426">MSNTSIQERKTMHFNLFFLESPDQKAYQSSYQQRRGKIESYLRNLRTQARSKNNMTSHSGPIHRTVFDQNRYSEPITMDYNDQDSPVQSFNKFMDMRCLRQKKKKMRINLKTVQKNHSRDENKDLIEPMKSLYCTMKDERINSIRHQSNRTKTGFKKTSTGSKMYTNLAGKHPYQIPMKPNNLHRSMNIRESSEENVEEQTFAQYRHAKQLKRAIRNNNLVGLLKNKQKHKKSLPKIPQISKSLKAHKSSLRTSLKNNYLLKGLQVWQKEKSKSKPKIATDKKVMRQYFY</sequence>
<evidence type="ECO:0000313" key="2">
    <source>
        <dbReference type="Proteomes" id="UP001295684"/>
    </source>
</evidence>
<accession>A0AAD1XFY6</accession>
<dbReference type="Proteomes" id="UP001295684">
    <property type="component" value="Unassembled WGS sequence"/>
</dbReference>
<protein>
    <submittedName>
        <fullName evidence="1">Uncharacterized protein</fullName>
    </submittedName>
</protein>
<proteinExistence type="predicted"/>
<name>A0AAD1XFY6_EUPCR</name>
<dbReference type="EMBL" id="CAMPGE010011405">
    <property type="protein sequence ID" value="CAI2370241.1"/>
    <property type="molecule type" value="Genomic_DNA"/>
</dbReference>
<evidence type="ECO:0000313" key="1">
    <source>
        <dbReference type="EMBL" id="CAI2370241.1"/>
    </source>
</evidence>
<keyword evidence="2" id="KW-1185">Reference proteome</keyword>
<comment type="caution">
    <text evidence="1">The sequence shown here is derived from an EMBL/GenBank/DDBJ whole genome shotgun (WGS) entry which is preliminary data.</text>
</comment>
<reference evidence="1" key="1">
    <citation type="submission" date="2023-07" db="EMBL/GenBank/DDBJ databases">
        <authorList>
            <consortium name="AG Swart"/>
            <person name="Singh M."/>
            <person name="Singh A."/>
            <person name="Seah K."/>
            <person name="Emmerich C."/>
        </authorList>
    </citation>
    <scope>NUCLEOTIDE SEQUENCE</scope>
    <source>
        <strain evidence="1">DP1</strain>
    </source>
</reference>
<organism evidence="1 2">
    <name type="scientific">Euplotes crassus</name>
    <dbReference type="NCBI Taxonomy" id="5936"/>
    <lineage>
        <taxon>Eukaryota</taxon>
        <taxon>Sar</taxon>
        <taxon>Alveolata</taxon>
        <taxon>Ciliophora</taxon>
        <taxon>Intramacronucleata</taxon>
        <taxon>Spirotrichea</taxon>
        <taxon>Hypotrichia</taxon>
        <taxon>Euplotida</taxon>
        <taxon>Euplotidae</taxon>
        <taxon>Moneuplotes</taxon>
    </lineage>
</organism>